<accession>A0A9D1ABG0</accession>
<reference evidence="8" key="1">
    <citation type="submission" date="2020-10" db="EMBL/GenBank/DDBJ databases">
        <authorList>
            <person name="Gilroy R."/>
        </authorList>
    </citation>
    <scope>NUCLEOTIDE SEQUENCE</scope>
    <source>
        <strain evidence="8">ChiSjej4B22-8148</strain>
    </source>
</reference>
<proteinExistence type="predicted"/>
<dbReference type="PANTHER" id="PTHR35007">
    <property type="entry name" value="INTEGRAL MEMBRANE PROTEIN-RELATED"/>
    <property type="match status" value="1"/>
</dbReference>
<dbReference type="GO" id="GO:0005886">
    <property type="term" value="C:plasma membrane"/>
    <property type="evidence" value="ECO:0007669"/>
    <property type="project" value="UniProtKB-SubCell"/>
</dbReference>
<evidence type="ECO:0000256" key="2">
    <source>
        <dbReference type="ARBA" id="ARBA00022475"/>
    </source>
</evidence>
<evidence type="ECO:0000259" key="7">
    <source>
        <dbReference type="Pfam" id="PF00482"/>
    </source>
</evidence>
<evidence type="ECO:0000256" key="1">
    <source>
        <dbReference type="ARBA" id="ARBA00004651"/>
    </source>
</evidence>
<feature type="transmembrane region" description="Helical" evidence="6">
    <location>
        <begin position="51"/>
        <end position="74"/>
    </location>
</feature>
<organism evidence="8 9">
    <name type="scientific">Candidatus Choladousia intestinavium</name>
    <dbReference type="NCBI Taxonomy" id="2840727"/>
    <lineage>
        <taxon>Bacteria</taxon>
        <taxon>Bacillati</taxon>
        <taxon>Bacillota</taxon>
        <taxon>Clostridia</taxon>
        <taxon>Lachnospirales</taxon>
        <taxon>Lachnospiraceae</taxon>
        <taxon>Lachnospiraceae incertae sedis</taxon>
        <taxon>Candidatus Choladousia</taxon>
    </lineage>
</organism>
<name>A0A9D1ABG0_9FIRM</name>
<keyword evidence="5 6" id="KW-0472">Membrane</keyword>
<protein>
    <submittedName>
        <fullName evidence="8">Type II secretion system F family protein</fullName>
    </submittedName>
</protein>
<dbReference type="AlphaFoldDB" id="A0A9D1ABG0"/>
<evidence type="ECO:0000256" key="5">
    <source>
        <dbReference type="ARBA" id="ARBA00023136"/>
    </source>
</evidence>
<comment type="caution">
    <text evidence="8">The sequence shown here is derived from an EMBL/GenBank/DDBJ whole genome shotgun (WGS) entry which is preliminary data.</text>
</comment>
<feature type="domain" description="Type II secretion system protein GspF" evidence="7">
    <location>
        <begin position="311"/>
        <end position="444"/>
    </location>
</feature>
<sequence>MKNPMMNLGERIALLLEKKMEGQKKSPVVKEIVTLSAGRKSEVRKFYAKKMALCITVLFLGGILALLCALLPGMGSREVENQTLLRPEYGEGDRTEELTVKAGEEEVGPLQVTVQSRKYTDEEKQALLEEAVEELERILPGENDSLDEVRKSLVFPETLARGAVQASWTTFPYGILDEKGKPGEITEEEGVVVEIQAALTCQGEEAVYTAHARVYPPVLTEKEALIQSIQKEAARADEEGSHEMTLSLPEEAAGRSLVWYRPQQDPVSSVLAMTAVAVLCIYVQMDQQVHKKAEARRNQLLLDYPDLMWKMTMLLGAGLTMKGTFARIVQEYEKNRGRACRIRYVYEEMAYTCHEMSSGIPEAEAYERFGKRCQLPEYIRLGSVLSQNLKKGSRGLTELLEKEASDSMNQRKNQAKKIGERAGTRLLLPMMLMLGIVLAILMIPAFLSF</sequence>
<evidence type="ECO:0000313" key="9">
    <source>
        <dbReference type="Proteomes" id="UP000886757"/>
    </source>
</evidence>
<dbReference type="EMBL" id="DVGK01000046">
    <property type="protein sequence ID" value="HIR13071.1"/>
    <property type="molecule type" value="Genomic_DNA"/>
</dbReference>
<keyword evidence="2" id="KW-1003">Cell membrane</keyword>
<keyword evidence="4 6" id="KW-1133">Transmembrane helix</keyword>
<keyword evidence="3 6" id="KW-0812">Transmembrane</keyword>
<evidence type="ECO:0000256" key="4">
    <source>
        <dbReference type="ARBA" id="ARBA00022989"/>
    </source>
</evidence>
<comment type="subcellular location">
    <subcellularLocation>
        <location evidence="1">Cell membrane</location>
        <topology evidence="1">Multi-pass membrane protein</topology>
    </subcellularLocation>
</comment>
<evidence type="ECO:0000256" key="6">
    <source>
        <dbReference type="SAM" id="Phobius"/>
    </source>
</evidence>
<gene>
    <name evidence="8" type="ORF">IAB31_03995</name>
</gene>
<evidence type="ECO:0000256" key="3">
    <source>
        <dbReference type="ARBA" id="ARBA00022692"/>
    </source>
</evidence>
<dbReference type="Proteomes" id="UP000886757">
    <property type="component" value="Unassembled WGS sequence"/>
</dbReference>
<reference evidence="8" key="2">
    <citation type="journal article" date="2021" name="PeerJ">
        <title>Extensive microbial diversity within the chicken gut microbiome revealed by metagenomics and culture.</title>
        <authorList>
            <person name="Gilroy R."/>
            <person name="Ravi A."/>
            <person name="Getino M."/>
            <person name="Pursley I."/>
            <person name="Horton D.L."/>
            <person name="Alikhan N.F."/>
            <person name="Baker D."/>
            <person name="Gharbi K."/>
            <person name="Hall N."/>
            <person name="Watson M."/>
            <person name="Adriaenssens E.M."/>
            <person name="Foster-Nyarko E."/>
            <person name="Jarju S."/>
            <person name="Secka A."/>
            <person name="Antonio M."/>
            <person name="Oren A."/>
            <person name="Chaudhuri R.R."/>
            <person name="La Ragione R."/>
            <person name="Hildebrand F."/>
            <person name="Pallen M.J."/>
        </authorList>
    </citation>
    <scope>NUCLEOTIDE SEQUENCE</scope>
    <source>
        <strain evidence="8">ChiSjej4B22-8148</strain>
    </source>
</reference>
<feature type="transmembrane region" description="Helical" evidence="6">
    <location>
        <begin position="426"/>
        <end position="447"/>
    </location>
</feature>
<dbReference type="Pfam" id="PF00482">
    <property type="entry name" value="T2SSF"/>
    <property type="match status" value="1"/>
</dbReference>
<dbReference type="InterPro" id="IPR018076">
    <property type="entry name" value="T2SS_GspF_dom"/>
</dbReference>
<evidence type="ECO:0000313" key="8">
    <source>
        <dbReference type="EMBL" id="HIR13071.1"/>
    </source>
</evidence>
<dbReference type="PANTHER" id="PTHR35007:SF2">
    <property type="entry name" value="PILUS ASSEMBLE PROTEIN"/>
    <property type="match status" value="1"/>
</dbReference>